<evidence type="ECO:0000313" key="1">
    <source>
        <dbReference type="EMBL" id="CDW52824.1"/>
    </source>
</evidence>
<dbReference type="OrthoDB" id="10401940at2759"/>
<proteinExistence type="predicted"/>
<protein>
    <submittedName>
        <fullName evidence="1">Uncharacterized protein</fullName>
    </submittedName>
</protein>
<reference evidence="1" key="1">
    <citation type="submission" date="2014-01" db="EMBL/GenBank/DDBJ databases">
        <authorList>
            <person name="Aslett M."/>
        </authorList>
    </citation>
    <scope>NUCLEOTIDE SEQUENCE</scope>
</reference>
<evidence type="ECO:0000313" key="2">
    <source>
        <dbReference type="Proteomes" id="UP000030665"/>
    </source>
</evidence>
<dbReference type="AlphaFoldDB" id="A0A077YYL1"/>
<keyword evidence="2" id="KW-1185">Reference proteome</keyword>
<reference evidence="1" key="2">
    <citation type="submission" date="2014-03" db="EMBL/GenBank/DDBJ databases">
        <title>The whipworm genome and dual-species transcriptomics of an intimate host-pathogen interaction.</title>
        <authorList>
            <person name="Foth B.J."/>
            <person name="Tsai I.J."/>
            <person name="Reid A.J."/>
            <person name="Bancroft A.J."/>
            <person name="Nichol S."/>
            <person name="Tracey A."/>
            <person name="Holroyd N."/>
            <person name="Cotton J.A."/>
            <person name="Stanley E.J."/>
            <person name="Zarowiecki M."/>
            <person name="Liu J.Z."/>
            <person name="Huckvale T."/>
            <person name="Cooper P.J."/>
            <person name="Grencis R.K."/>
            <person name="Berriman M."/>
        </authorList>
    </citation>
    <scope>NUCLEOTIDE SEQUENCE [LARGE SCALE GENOMIC DNA]</scope>
</reference>
<organism evidence="1 2">
    <name type="scientific">Trichuris trichiura</name>
    <name type="common">Whipworm</name>
    <name type="synonym">Trichocephalus trichiurus</name>
    <dbReference type="NCBI Taxonomy" id="36087"/>
    <lineage>
        <taxon>Eukaryota</taxon>
        <taxon>Metazoa</taxon>
        <taxon>Ecdysozoa</taxon>
        <taxon>Nematoda</taxon>
        <taxon>Enoplea</taxon>
        <taxon>Dorylaimia</taxon>
        <taxon>Trichinellida</taxon>
        <taxon>Trichuridae</taxon>
        <taxon>Trichuris</taxon>
    </lineage>
</organism>
<dbReference type="EMBL" id="HG805832">
    <property type="protein sequence ID" value="CDW52824.1"/>
    <property type="molecule type" value="Genomic_DNA"/>
</dbReference>
<name>A0A077YYL1_TRITR</name>
<sequence>MSDAAATACKSVYDQFKACMGAAFNRVVQKADVDSQVAKVQKCFKDGNCKVANQFSNHDATKGASCNKGVFTQLGQSIDRCMKKKVPNFSYKAIMKKTPGTASYDFAGAKRKLSRMVLIKQDVKSCPANTRQSVDNCRKPIEKQSGDDMKKYVDEICAAKNACVAKITGPCKKKLEDQKHDLIKCACDEIERDPGKYAHEFMGCLGRKDSATVEGTIKRTLPRVCKKLRESADLCQSVKSLFSGPMASFLQG</sequence>
<dbReference type="Proteomes" id="UP000030665">
    <property type="component" value="Unassembled WGS sequence"/>
</dbReference>
<accession>A0A077YYL1</accession>
<gene>
    <name evidence="1" type="ORF">TTRE_0000108601</name>
</gene>